<feature type="region of interest" description="Disordered" evidence="1">
    <location>
        <begin position="77"/>
        <end position="98"/>
    </location>
</feature>
<accession>A0A4W3GZ56</accession>
<dbReference type="InParanoid" id="A0A4W3GZ56"/>
<reference evidence="2" key="4">
    <citation type="submission" date="2025-08" db="UniProtKB">
        <authorList>
            <consortium name="Ensembl"/>
        </authorList>
    </citation>
    <scope>IDENTIFICATION</scope>
</reference>
<dbReference type="STRING" id="7868.ENSCMIP00000008816"/>
<dbReference type="GeneTree" id="ENSGT00970000197575"/>
<dbReference type="Proteomes" id="UP000314986">
    <property type="component" value="Unassembled WGS sequence"/>
</dbReference>
<reference evidence="3" key="3">
    <citation type="journal article" date="2014" name="Nature">
        <title>Elephant shark genome provides unique insights into gnathostome evolution.</title>
        <authorList>
            <consortium name="International Elephant Shark Genome Sequencing Consortium"/>
            <person name="Venkatesh B."/>
            <person name="Lee A.P."/>
            <person name="Ravi V."/>
            <person name="Maurya A.K."/>
            <person name="Lian M.M."/>
            <person name="Swann J.B."/>
            <person name="Ohta Y."/>
            <person name="Flajnik M.F."/>
            <person name="Sutoh Y."/>
            <person name="Kasahara M."/>
            <person name="Hoon S."/>
            <person name="Gangu V."/>
            <person name="Roy S.W."/>
            <person name="Irimia M."/>
            <person name="Korzh V."/>
            <person name="Kondrychyn I."/>
            <person name="Lim Z.W."/>
            <person name="Tay B.H."/>
            <person name="Tohari S."/>
            <person name="Kong K.W."/>
            <person name="Ho S."/>
            <person name="Lorente-Galdos B."/>
            <person name="Quilez J."/>
            <person name="Marques-Bonet T."/>
            <person name="Raney B.J."/>
            <person name="Ingham P.W."/>
            <person name="Tay A."/>
            <person name="Hillier L.W."/>
            <person name="Minx P."/>
            <person name="Boehm T."/>
            <person name="Wilson R.K."/>
            <person name="Brenner S."/>
            <person name="Warren W.C."/>
        </authorList>
    </citation>
    <scope>NUCLEOTIDE SEQUENCE [LARGE SCALE GENOMIC DNA]</scope>
</reference>
<reference evidence="2" key="5">
    <citation type="submission" date="2025-09" db="UniProtKB">
        <authorList>
            <consortium name="Ensembl"/>
        </authorList>
    </citation>
    <scope>IDENTIFICATION</scope>
</reference>
<keyword evidence="3" id="KW-1185">Reference proteome</keyword>
<protein>
    <submittedName>
        <fullName evidence="2">Uncharacterized protein</fullName>
    </submittedName>
</protein>
<reference evidence="3" key="1">
    <citation type="journal article" date="2006" name="Science">
        <title>Ancient noncoding elements conserved in the human genome.</title>
        <authorList>
            <person name="Venkatesh B."/>
            <person name="Kirkness E.F."/>
            <person name="Loh Y.H."/>
            <person name="Halpern A.L."/>
            <person name="Lee A.P."/>
            <person name="Johnson J."/>
            <person name="Dandona N."/>
            <person name="Viswanathan L.D."/>
            <person name="Tay A."/>
            <person name="Venter J.C."/>
            <person name="Strausberg R.L."/>
            <person name="Brenner S."/>
        </authorList>
    </citation>
    <scope>NUCLEOTIDE SEQUENCE [LARGE SCALE GENOMIC DNA]</scope>
</reference>
<evidence type="ECO:0000313" key="3">
    <source>
        <dbReference type="Proteomes" id="UP000314986"/>
    </source>
</evidence>
<sequence length="130" mass="14773">MHTVRSRSHPAVRNIYKYAKGQAKLGLKEMKNRLKHKDLERGVQRGGSLRCEGGAGGMQRRIQSDCLQSRLPITQHFGQSRPRRPARRYTNVEGFQRPPPLRYTTLSFLSVKPPPHILSSHPPPPHPLSP</sequence>
<organism evidence="2 3">
    <name type="scientific">Callorhinchus milii</name>
    <name type="common">Ghost shark</name>
    <dbReference type="NCBI Taxonomy" id="7868"/>
    <lineage>
        <taxon>Eukaryota</taxon>
        <taxon>Metazoa</taxon>
        <taxon>Chordata</taxon>
        <taxon>Craniata</taxon>
        <taxon>Vertebrata</taxon>
        <taxon>Chondrichthyes</taxon>
        <taxon>Holocephali</taxon>
        <taxon>Chimaeriformes</taxon>
        <taxon>Callorhinchidae</taxon>
        <taxon>Callorhinchus</taxon>
    </lineage>
</organism>
<proteinExistence type="predicted"/>
<evidence type="ECO:0000313" key="2">
    <source>
        <dbReference type="Ensembl" id="ENSCMIP00000008816.1"/>
    </source>
</evidence>
<reference evidence="3" key="2">
    <citation type="journal article" date="2007" name="PLoS Biol.">
        <title>Survey sequencing and comparative analysis of the elephant shark (Callorhinchus milii) genome.</title>
        <authorList>
            <person name="Venkatesh B."/>
            <person name="Kirkness E.F."/>
            <person name="Loh Y.H."/>
            <person name="Halpern A.L."/>
            <person name="Lee A.P."/>
            <person name="Johnson J."/>
            <person name="Dandona N."/>
            <person name="Viswanathan L.D."/>
            <person name="Tay A."/>
            <person name="Venter J.C."/>
            <person name="Strausberg R.L."/>
            <person name="Brenner S."/>
        </authorList>
    </citation>
    <scope>NUCLEOTIDE SEQUENCE [LARGE SCALE GENOMIC DNA]</scope>
</reference>
<dbReference type="Ensembl" id="ENSCMIT00000009061.1">
    <property type="protein sequence ID" value="ENSCMIP00000008816.1"/>
    <property type="gene ID" value="ENSCMIG00000004711.1"/>
</dbReference>
<evidence type="ECO:0000256" key="1">
    <source>
        <dbReference type="SAM" id="MobiDB-lite"/>
    </source>
</evidence>
<name>A0A4W3GZ56_CALMI</name>
<dbReference type="AlphaFoldDB" id="A0A4W3GZ56"/>